<dbReference type="Proteomes" id="UP001168990">
    <property type="component" value="Unassembled WGS sequence"/>
</dbReference>
<dbReference type="AlphaFoldDB" id="A0AA39FDR1"/>
<reference evidence="1" key="2">
    <citation type="submission" date="2023-03" db="EMBL/GenBank/DDBJ databases">
        <authorList>
            <person name="Inwood S.N."/>
            <person name="Skelly J.G."/>
            <person name="Guhlin J."/>
            <person name="Harrop T.W.R."/>
            <person name="Goldson S.G."/>
            <person name="Dearden P.K."/>
        </authorList>
    </citation>
    <scope>NUCLEOTIDE SEQUENCE</scope>
    <source>
        <strain evidence="1">Irish</strain>
        <tissue evidence="1">Whole body</tissue>
    </source>
</reference>
<feature type="non-terminal residue" evidence="1">
    <location>
        <position position="1"/>
    </location>
</feature>
<organism evidence="1 2">
    <name type="scientific">Microctonus aethiopoides</name>
    <dbReference type="NCBI Taxonomy" id="144406"/>
    <lineage>
        <taxon>Eukaryota</taxon>
        <taxon>Metazoa</taxon>
        <taxon>Ecdysozoa</taxon>
        <taxon>Arthropoda</taxon>
        <taxon>Hexapoda</taxon>
        <taxon>Insecta</taxon>
        <taxon>Pterygota</taxon>
        <taxon>Neoptera</taxon>
        <taxon>Endopterygota</taxon>
        <taxon>Hymenoptera</taxon>
        <taxon>Apocrita</taxon>
        <taxon>Ichneumonoidea</taxon>
        <taxon>Braconidae</taxon>
        <taxon>Euphorinae</taxon>
        <taxon>Microctonus</taxon>
    </lineage>
</organism>
<protein>
    <submittedName>
        <fullName evidence="1">Uncharacterized protein</fullName>
    </submittedName>
</protein>
<proteinExistence type="predicted"/>
<evidence type="ECO:0000313" key="1">
    <source>
        <dbReference type="EMBL" id="KAK0167685.1"/>
    </source>
</evidence>
<accession>A0AA39FDR1</accession>
<comment type="caution">
    <text evidence="1">The sequence shown here is derived from an EMBL/GenBank/DDBJ whole genome shotgun (WGS) entry which is preliminary data.</text>
</comment>
<evidence type="ECO:0000313" key="2">
    <source>
        <dbReference type="Proteomes" id="UP001168990"/>
    </source>
</evidence>
<keyword evidence="2" id="KW-1185">Reference proteome</keyword>
<gene>
    <name evidence="1" type="ORF">PV328_012420</name>
</gene>
<name>A0AA39FDR1_9HYME</name>
<sequence length="161" mass="19179">MSGTISKKLCQASYYWEGADVGFATLMCKINFGSPGWSKRVRRLSQYEIAILKRHQCEVSNYVETVLFHYSSLLFDDRNVQVVEDELERFRVRSERFARRRDINNFLCILDISCYDSDHFFDYLGISWMHLGCWGERHPATDFEDLLWCYEGAIYLFYQMK</sequence>
<dbReference type="EMBL" id="JAQQBS010001267">
    <property type="protein sequence ID" value="KAK0167685.1"/>
    <property type="molecule type" value="Genomic_DNA"/>
</dbReference>
<reference evidence="1" key="1">
    <citation type="journal article" date="2023" name="bioRxiv">
        <title>Scaffold-level genome assemblies of two parasitoid biocontrol wasps reveal the parthenogenesis mechanism and an associated novel virus.</title>
        <authorList>
            <person name="Inwood S."/>
            <person name="Skelly J."/>
            <person name="Guhlin J."/>
            <person name="Harrop T."/>
            <person name="Goldson S."/>
            <person name="Dearden P."/>
        </authorList>
    </citation>
    <scope>NUCLEOTIDE SEQUENCE</scope>
    <source>
        <strain evidence="1">Irish</strain>
        <tissue evidence="1">Whole body</tissue>
    </source>
</reference>